<organism evidence="4 5">
    <name type="scientific">Byssothecium circinans</name>
    <dbReference type="NCBI Taxonomy" id="147558"/>
    <lineage>
        <taxon>Eukaryota</taxon>
        <taxon>Fungi</taxon>
        <taxon>Dikarya</taxon>
        <taxon>Ascomycota</taxon>
        <taxon>Pezizomycotina</taxon>
        <taxon>Dothideomycetes</taxon>
        <taxon>Pleosporomycetidae</taxon>
        <taxon>Pleosporales</taxon>
        <taxon>Massarineae</taxon>
        <taxon>Massarinaceae</taxon>
        <taxon>Byssothecium</taxon>
    </lineage>
</organism>
<dbReference type="InterPro" id="IPR008030">
    <property type="entry name" value="NmrA-like"/>
</dbReference>
<accession>A0A6A5TPT7</accession>
<evidence type="ECO:0000256" key="1">
    <source>
        <dbReference type="ARBA" id="ARBA00006328"/>
    </source>
</evidence>
<dbReference type="OrthoDB" id="3358371at2759"/>
<name>A0A6A5TPT7_9PLEO</name>
<comment type="similarity">
    <text evidence="1">Belongs to the NmrA-type oxidoreductase family.</text>
</comment>
<keyword evidence="2" id="KW-0521">NADP</keyword>
<dbReference type="InterPro" id="IPR051164">
    <property type="entry name" value="NmrA-like_oxidored"/>
</dbReference>
<reference evidence="4" key="1">
    <citation type="journal article" date="2020" name="Stud. Mycol.">
        <title>101 Dothideomycetes genomes: a test case for predicting lifestyles and emergence of pathogens.</title>
        <authorList>
            <person name="Haridas S."/>
            <person name="Albert R."/>
            <person name="Binder M."/>
            <person name="Bloem J."/>
            <person name="Labutti K."/>
            <person name="Salamov A."/>
            <person name="Andreopoulos B."/>
            <person name="Baker S."/>
            <person name="Barry K."/>
            <person name="Bills G."/>
            <person name="Bluhm B."/>
            <person name="Cannon C."/>
            <person name="Castanera R."/>
            <person name="Culley D."/>
            <person name="Daum C."/>
            <person name="Ezra D."/>
            <person name="Gonzalez J."/>
            <person name="Henrissat B."/>
            <person name="Kuo A."/>
            <person name="Liang C."/>
            <person name="Lipzen A."/>
            <person name="Lutzoni F."/>
            <person name="Magnuson J."/>
            <person name="Mondo S."/>
            <person name="Nolan M."/>
            <person name="Ohm R."/>
            <person name="Pangilinan J."/>
            <person name="Park H.-J."/>
            <person name="Ramirez L."/>
            <person name="Alfaro M."/>
            <person name="Sun H."/>
            <person name="Tritt A."/>
            <person name="Yoshinaga Y."/>
            <person name="Zwiers L.-H."/>
            <person name="Turgeon B."/>
            <person name="Goodwin S."/>
            <person name="Spatafora J."/>
            <person name="Crous P."/>
            <person name="Grigoriev I."/>
        </authorList>
    </citation>
    <scope>NUCLEOTIDE SEQUENCE</scope>
    <source>
        <strain evidence="4">CBS 675.92</strain>
    </source>
</reference>
<feature type="domain" description="NmrA-like" evidence="3">
    <location>
        <begin position="4"/>
        <end position="280"/>
    </location>
</feature>
<dbReference type="Pfam" id="PF05368">
    <property type="entry name" value="NmrA"/>
    <property type="match status" value="1"/>
</dbReference>
<evidence type="ECO:0000313" key="5">
    <source>
        <dbReference type="Proteomes" id="UP000800035"/>
    </source>
</evidence>
<keyword evidence="5" id="KW-1185">Reference proteome</keyword>
<sequence length="384" mass="42625">MPLLVVLGINGRQGSSVANIFLSQYSNWRIRGLTSTPNSPASLAWRSRGVQIVEVDLHNERSIATCFAGATVIFAVTDYYSHFANRSLQTVAGIWPAKMEKLAGNQDAKIGESVVKVAAKVVGLQRFILSTLPNIPSRPTSLKGGYGLEAKMAALRYLFREEKPLVRRTSLMKVGFRMEDWKLTLERNDDGTLQFGTSAPGYVCLPWLNVASDLGSLARTLIFDAPSGQNLAAVSEWVSGIEICRLINEISGLTCRYRQWTQSELEALSCPNNSTTDFLAHGFNYQYFESSCKQPVRLAQQYGVPVPRTSFRIYLEKDLPRALEKLMFVPRRVGKVTVWSTGVRTSPETALADSEAVKQLGWQAMRTVNANGHDRSIFIGNHPM</sequence>
<dbReference type="Gene3D" id="3.90.25.10">
    <property type="entry name" value="UDP-galactose 4-epimerase, domain 1"/>
    <property type="match status" value="1"/>
</dbReference>
<dbReference type="PANTHER" id="PTHR42748:SF26">
    <property type="entry name" value="NMRA-LIKE DOMAIN-CONTAINING PROTEIN"/>
    <property type="match status" value="1"/>
</dbReference>
<dbReference type="Proteomes" id="UP000800035">
    <property type="component" value="Unassembled WGS sequence"/>
</dbReference>
<gene>
    <name evidence="4" type="ORF">CC80DRAFT_505766</name>
</gene>
<protein>
    <submittedName>
        <fullName evidence="4">NAD(P)-binding protein</fullName>
    </submittedName>
</protein>
<proteinExistence type="inferred from homology"/>
<dbReference type="InterPro" id="IPR036291">
    <property type="entry name" value="NAD(P)-bd_dom_sf"/>
</dbReference>
<dbReference type="Gene3D" id="3.40.50.720">
    <property type="entry name" value="NAD(P)-binding Rossmann-like Domain"/>
    <property type="match status" value="1"/>
</dbReference>
<evidence type="ECO:0000259" key="3">
    <source>
        <dbReference type="Pfam" id="PF05368"/>
    </source>
</evidence>
<dbReference type="SUPFAM" id="SSF51735">
    <property type="entry name" value="NAD(P)-binding Rossmann-fold domains"/>
    <property type="match status" value="1"/>
</dbReference>
<dbReference type="AlphaFoldDB" id="A0A6A5TPT7"/>
<evidence type="ECO:0000256" key="2">
    <source>
        <dbReference type="ARBA" id="ARBA00022857"/>
    </source>
</evidence>
<dbReference type="EMBL" id="ML976996">
    <property type="protein sequence ID" value="KAF1954923.1"/>
    <property type="molecule type" value="Genomic_DNA"/>
</dbReference>
<dbReference type="PANTHER" id="PTHR42748">
    <property type="entry name" value="NITROGEN METABOLITE REPRESSION PROTEIN NMRA FAMILY MEMBER"/>
    <property type="match status" value="1"/>
</dbReference>
<evidence type="ECO:0000313" key="4">
    <source>
        <dbReference type="EMBL" id="KAF1954923.1"/>
    </source>
</evidence>
<dbReference type="GO" id="GO:0005634">
    <property type="term" value="C:nucleus"/>
    <property type="evidence" value="ECO:0007669"/>
    <property type="project" value="TreeGrafter"/>
</dbReference>